<dbReference type="EC" id="3.1.-.-" evidence="5"/>
<reference evidence="6" key="1">
    <citation type="submission" date="2023-06" db="EMBL/GenBank/DDBJ databases">
        <title>Uncultivated large filamentous bacteria from sulfidic sediments reveal new species and different genomic features in energy metabolism and defense.</title>
        <authorList>
            <person name="Fonseca A."/>
        </authorList>
    </citation>
    <scope>NUCLEOTIDE SEQUENCE</scope>
    <source>
        <strain evidence="6">HSG4</strain>
    </source>
</reference>
<evidence type="ECO:0000256" key="2">
    <source>
        <dbReference type="ARBA" id="ARBA00022722"/>
    </source>
</evidence>
<keyword evidence="5" id="KW-0460">Magnesium</keyword>
<dbReference type="EMBL" id="JAUCGM010000407">
    <property type="protein sequence ID" value="MDM8563025.1"/>
    <property type="molecule type" value="Genomic_DNA"/>
</dbReference>
<evidence type="ECO:0000256" key="4">
    <source>
        <dbReference type="ARBA" id="ARBA00022801"/>
    </source>
</evidence>
<keyword evidence="4 5" id="KW-0378">Hydrolase</keyword>
<evidence type="ECO:0000313" key="7">
    <source>
        <dbReference type="Proteomes" id="UP001171945"/>
    </source>
</evidence>
<accession>A0ABT7VTW8</accession>
<dbReference type="HAMAP" id="MF_00265">
    <property type="entry name" value="VapC_Nob1"/>
    <property type="match status" value="1"/>
</dbReference>
<dbReference type="InterPro" id="IPR029060">
    <property type="entry name" value="PIN-like_dom_sf"/>
</dbReference>
<comment type="cofactor">
    <cofactor evidence="5">
        <name>Mg(2+)</name>
        <dbReference type="ChEBI" id="CHEBI:18420"/>
    </cofactor>
</comment>
<comment type="function">
    <text evidence="5">Toxic component of a toxin-antitoxin (TA) system. An RNase.</text>
</comment>
<keyword evidence="3 5" id="KW-0479">Metal-binding</keyword>
<evidence type="ECO:0000313" key="6">
    <source>
        <dbReference type="EMBL" id="MDM8563025.1"/>
    </source>
</evidence>
<keyword evidence="1 5" id="KW-1277">Toxin-antitoxin system</keyword>
<name>A0ABT7VTW8_9GAMM</name>
<dbReference type="Proteomes" id="UP001171945">
    <property type="component" value="Unassembled WGS sequence"/>
</dbReference>
<comment type="caution">
    <text evidence="6">The sequence shown here is derived from an EMBL/GenBank/DDBJ whole genome shotgun (WGS) entry which is preliminary data.</text>
</comment>
<gene>
    <name evidence="5" type="primary">vapC</name>
    <name evidence="6" type="ORF">QUF54_06705</name>
</gene>
<keyword evidence="5" id="KW-0800">Toxin</keyword>
<evidence type="ECO:0000256" key="3">
    <source>
        <dbReference type="ARBA" id="ARBA00022723"/>
    </source>
</evidence>
<evidence type="ECO:0000256" key="1">
    <source>
        <dbReference type="ARBA" id="ARBA00022649"/>
    </source>
</evidence>
<comment type="similarity">
    <text evidence="5">Belongs to the PINc/VapC protein family.</text>
</comment>
<keyword evidence="7" id="KW-1185">Reference proteome</keyword>
<evidence type="ECO:0000256" key="5">
    <source>
        <dbReference type="HAMAP-Rule" id="MF_00265"/>
    </source>
</evidence>
<feature type="binding site" evidence="5">
    <location>
        <position position="112"/>
    </location>
    <ligand>
        <name>Mg(2+)</name>
        <dbReference type="ChEBI" id="CHEBI:18420"/>
    </ligand>
</feature>
<dbReference type="Gene3D" id="3.40.50.1010">
    <property type="entry name" value="5'-nuclease"/>
    <property type="match status" value="1"/>
</dbReference>
<feature type="binding site" evidence="5">
    <location>
        <position position="7"/>
    </location>
    <ligand>
        <name>Mg(2+)</name>
        <dbReference type="ChEBI" id="CHEBI:18420"/>
    </ligand>
</feature>
<protein>
    <recommendedName>
        <fullName evidence="5">Ribonuclease VapC</fullName>
        <shortName evidence="5">RNase VapC</shortName>
        <ecNumber evidence="5">3.1.-.-</ecNumber>
    </recommendedName>
    <alternativeName>
        <fullName evidence="5">Toxin VapC</fullName>
    </alternativeName>
</protein>
<proteinExistence type="inferred from homology"/>
<dbReference type="SUPFAM" id="SSF88723">
    <property type="entry name" value="PIN domain-like"/>
    <property type="match status" value="1"/>
</dbReference>
<dbReference type="InterPro" id="IPR022907">
    <property type="entry name" value="VapC_family"/>
</dbReference>
<sequence length="151" mass="17289">MKLFAIDANLLVYAHNTDSKFHEKAAAFIEKVMNERDDDGKLSVCLPAQVLMEFIHVITWQRLEKPLSLSEAIRVVQDYIDTGILIIYQRETQIQTFLTLLSRVATRKKMFDVALVATLKDNGISGFYTVNVGDFEEFDFLEIVNPLKTDN</sequence>
<keyword evidence="2 5" id="KW-0540">Nuclease</keyword>
<organism evidence="6 7">
    <name type="scientific">Candidatus Marithioploca araucensis</name>
    <dbReference type="NCBI Taxonomy" id="70273"/>
    <lineage>
        <taxon>Bacteria</taxon>
        <taxon>Pseudomonadati</taxon>
        <taxon>Pseudomonadota</taxon>
        <taxon>Gammaproteobacteria</taxon>
        <taxon>Thiotrichales</taxon>
        <taxon>Thiotrichaceae</taxon>
        <taxon>Candidatus Marithioploca</taxon>
    </lineage>
</organism>